<name>A0A2U1LVS9_ARTAN</name>
<reference evidence="1 2" key="1">
    <citation type="journal article" date="2018" name="Mol. Plant">
        <title>The genome of Artemisia annua provides insight into the evolution of Asteraceae family and artemisinin biosynthesis.</title>
        <authorList>
            <person name="Shen Q."/>
            <person name="Zhang L."/>
            <person name="Liao Z."/>
            <person name="Wang S."/>
            <person name="Yan T."/>
            <person name="Shi P."/>
            <person name="Liu M."/>
            <person name="Fu X."/>
            <person name="Pan Q."/>
            <person name="Wang Y."/>
            <person name="Lv Z."/>
            <person name="Lu X."/>
            <person name="Zhang F."/>
            <person name="Jiang W."/>
            <person name="Ma Y."/>
            <person name="Chen M."/>
            <person name="Hao X."/>
            <person name="Li L."/>
            <person name="Tang Y."/>
            <person name="Lv G."/>
            <person name="Zhou Y."/>
            <person name="Sun X."/>
            <person name="Brodelius P.E."/>
            <person name="Rose J.K.C."/>
            <person name="Tang K."/>
        </authorList>
    </citation>
    <scope>NUCLEOTIDE SEQUENCE [LARGE SCALE GENOMIC DNA]</scope>
    <source>
        <strain evidence="2">cv. Huhao1</strain>
        <tissue evidence="1">Leaf</tissue>
    </source>
</reference>
<dbReference type="Proteomes" id="UP000245207">
    <property type="component" value="Unassembled WGS sequence"/>
</dbReference>
<gene>
    <name evidence="1" type="ORF">CTI12_AA448230</name>
</gene>
<accession>A0A2U1LVS9</accession>
<dbReference type="EMBL" id="PKPP01007538">
    <property type="protein sequence ID" value="PWA53115.1"/>
    <property type="molecule type" value="Genomic_DNA"/>
</dbReference>
<keyword evidence="2" id="KW-1185">Reference proteome</keyword>
<dbReference type="AlphaFoldDB" id="A0A2U1LVS9"/>
<evidence type="ECO:0000313" key="1">
    <source>
        <dbReference type="EMBL" id="PWA53115.1"/>
    </source>
</evidence>
<comment type="caution">
    <text evidence="1">The sequence shown here is derived from an EMBL/GenBank/DDBJ whole genome shotgun (WGS) entry which is preliminary data.</text>
</comment>
<evidence type="ECO:0000313" key="2">
    <source>
        <dbReference type="Proteomes" id="UP000245207"/>
    </source>
</evidence>
<sequence>MDLLVVPEMRPDIYNKRLGQDFCVMYVAFIEGALSSEKRGIDNQPIEMTTMLYKEDSLGSGGDLKTARHTTFTKVGTTAHVKV</sequence>
<proteinExistence type="predicted"/>
<organism evidence="1 2">
    <name type="scientific">Artemisia annua</name>
    <name type="common">Sweet wormwood</name>
    <dbReference type="NCBI Taxonomy" id="35608"/>
    <lineage>
        <taxon>Eukaryota</taxon>
        <taxon>Viridiplantae</taxon>
        <taxon>Streptophyta</taxon>
        <taxon>Embryophyta</taxon>
        <taxon>Tracheophyta</taxon>
        <taxon>Spermatophyta</taxon>
        <taxon>Magnoliopsida</taxon>
        <taxon>eudicotyledons</taxon>
        <taxon>Gunneridae</taxon>
        <taxon>Pentapetalae</taxon>
        <taxon>asterids</taxon>
        <taxon>campanulids</taxon>
        <taxon>Asterales</taxon>
        <taxon>Asteraceae</taxon>
        <taxon>Asteroideae</taxon>
        <taxon>Anthemideae</taxon>
        <taxon>Artemisiinae</taxon>
        <taxon>Artemisia</taxon>
    </lineage>
</organism>
<protein>
    <submittedName>
        <fullName evidence="1">Uncharacterized protein</fullName>
    </submittedName>
</protein>